<comment type="subcellular location">
    <subcellularLocation>
        <location evidence="1">Membrane</location>
        <topology evidence="1">Multi-pass membrane protein</topology>
    </subcellularLocation>
</comment>
<comment type="caution">
    <text evidence="8">The sequence shown here is derived from an EMBL/GenBank/DDBJ whole genome shotgun (WGS) entry which is preliminary data.</text>
</comment>
<proteinExistence type="inferred from homology"/>
<feature type="transmembrane region" description="Helical" evidence="7">
    <location>
        <begin position="1258"/>
        <end position="1277"/>
    </location>
</feature>
<dbReference type="GeneID" id="39747320"/>
<gene>
    <name evidence="8" type="ORF">PGO_081710</name>
</gene>
<keyword evidence="5 7" id="KW-0472">Membrane</keyword>
<feature type="compositionally biased region" description="Basic and acidic residues" evidence="6">
    <location>
        <begin position="21"/>
        <end position="30"/>
    </location>
</feature>
<dbReference type="GO" id="GO:0005789">
    <property type="term" value="C:endoplasmic reticulum membrane"/>
    <property type="evidence" value="ECO:0007669"/>
    <property type="project" value="TreeGrafter"/>
</dbReference>
<dbReference type="InterPro" id="IPR008010">
    <property type="entry name" value="Tatp1"/>
</dbReference>
<evidence type="ECO:0000256" key="6">
    <source>
        <dbReference type="SAM" id="MobiDB-lite"/>
    </source>
</evidence>
<dbReference type="RefSeq" id="XP_028543194.1">
    <property type="nucleotide sequence ID" value="XM_028687393.1"/>
</dbReference>
<dbReference type="PANTHER" id="PTHR13317">
    <property type="entry name" value="TRANSMEMBRANE ANTERIOR POSTERIOR TRANSFORMATION PROTEIN 1 HOMOLOG"/>
    <property type="match status" value="1"/>
</dbReference>
<accession>A0A1Y1JGY5</accession>
<feature type="compositionally biased region" description="Basic residues" evidence="6">
    <location>
        <begin position="552"/>
        <end position="564"/>
    </location>
</feature>
<keyword evidence="3 7" id="KW-0812">Transmembrane</keyword>
<feature type="region of interest" description="Disordered" evidence="6">
    <location>
        <begin position="630"/>
        <end position="658"/>
    </location>
</feature>
<keyword evidence="9" id="KW-1185">Reference proteome</keyword>
<dbReference type="Proteomes" id="UP000195521">
    <property type="component" value="Unassembled WGS sequence"/>
</dbReference>
<evidence type="ECO:0000256" key="4">
    <source>
        <dbReference type="ARBA" id="ARBA00022989"/>
    </source>
</evidence>
<name>A0A1Y1JGY5_PLAGO</name>
<evidence type="ECO:0000256" key="7">
    <source>
        <dbReference type="SAM" id="Phobius"/>
    </source>
</evidence>
<feature type="transmembrane region" description="Helical" evidence="7">
    <location>
        <begin position="1072"/>
        <end position="1092"/>
    </location>
</feature>
<evidence type="ECO:0000256" key="5">
    <source>
        <dbReference type="ARBA" id="ARBA00023136"/>
    </source>
</evidence>
<evidence type="ECO:0000256" key="1">
    <source>
        <dbReference type="ARBA" id="ARBA00004141"/>
    </source>
</evidence>
<dbReference type="PANTHER" id="PTHR13317:SF4">
    <property type="entry name" value="TRANSMEMBRANE ANTERIOR POSTERIOR TRANSFORMATION PROTEIN 1 HOMOLOG"/>
    <property type="match status" value="1"/>
</dbReference>
<comment type="similarity">
    <text evidence="2">Belongs to the TAPT1 family.</text>
</comment>
<feature type="region of interest" description="Disordered" evidence="6">
    <location>
        <begin position="21"/>
        <end position="83"/>
    </location>
</feature>
<feature type="transmembrane region" description="Helical" evidence="7">
    <location>
        <begin position="1175"/>
        <end position="1195"/>
    </location>
</feature>
<feature type="transmembrane region" description="Helical" evidence="7">
    <location>
        <begin position="1140"/>
        <end position="1163"/>
    </location>
</feature>
<dbReference type="EMBL" id="BDQF01000009">
    <property type="protein sequence ID" value="GAW80605.1"/>
    <property type="molecule type" value="Genomic_DNA"/>
</dbReference>
<feature type="transmembrane region" description="Helical" evidence="7">
    <location>
        <begin position="1098"/>
        <end position="1120"/>
    </location>
</feature>
<feature type="compositionally biased region" description="Basic and acidic residues" evidence="6">
    <location>
        <begin position="490"/>
        <end position="501"/>
    </location>
</feature>
<evidence type="ECO:0000313" key="9">
    <source>
        <dbReference type="Proteomes" id="UP000195521"/>
    </source>
</evidence>
<evidence type="ECO:0000256" key="3">
    <source>
        <dbReference type="ARBA" id="ARBA00022692"/>
    </source>
</evidence>
<keyword evidence="4 7" id="KW-1133">Transmembrane helix</keyword>
<protein>
    <submittedName>
        <fullName evidence="8">Cyclic amine resistance locus protein</fullName>
    </submittedName>
</protein>
<dbReference type="OrthoDB" id="29023at2759"/>
<sequence>MNRITLYDFILDEIRGGRYYDSYQSDHENTEEGDGTEGKRKKNLNEGERKNMNETMKGARNDRGNNTKHSSPKDRSINEPGQDENTYDFYKFLDNFFKTDSIPENALEHMMNVPYFLEKIMSFSFLLCLDNILYDITFMPVQVIRSIYILFYTFLKNSGHNFLRLFCNIKNLKFYKYATTYNYKDLKKYKERVIKNSNKFSQNERTKRAMLKKKKKIEIYDKSGEKNYLEYSYSLKKDTSKNFFFLGYHHINDFTHNFEYSNSNELSFERTKSISQNNSIDTNTAMSRLKSLNKLDTSTDMNSINISFNPSTNQCDYMNSISLCNHNSSTSHPSYRNFKTCSTCEYVDDKILLKNTSATIDMKNEDSDYLKNMCNDKKKNKRNEIKMNKRMLQMLNKKSIDKTKNRNRKTDPLFHRLIINPFIITKRKIYYFLKKSTKNVHDLFKSVCIKIIHFFHINAIYTFNIFKDEEKKTIVTRSFEVKYLNTNKKSNSDEEKQEKNSHRQHKTGGCNYNHLDKHLIREKVGQSEGSNKERQIDSEQKWEKYTADKSIRKSSHKLPKKHPSKSPNGLHNQTPKEYPETKIPYLTTEMEAIKTPRADENSDNNKKLDVGQMEFSENCNVHKRKNSNCASDNLTQNDGINEENNMSETFLTPNDNRSSNTKIYFQMDNQEENIDNIISDYNLESLNSSDRYELTHSSNPSDICDVFDGELFRDDHSNMDDENWQNGQIGLSHQNGRSLQNGKIDQVGQNYRSCYLKPHFMTQKRNSENCVYYKLNERYSKKKNIIKNISKIKEMKRKLVKQHLNSLKLSFPEYSGLIRVSLILICIYIFSFVDTSRIYHYIRAQPFMKLYVVLNMLEIVERLLRSLGKDLIDNMIRTFIRIINLRSYVYIIRNQYTKKENEIQKHMHGASEHTSSNMPRSKKNVCPVSLTTTTIATRTTGATRIETTIESTIANKEEINFINYESPNDAQKEPINQISSCLERKTTNNKTPHQYSMFRNKDQEGNNKHNVIFTFSKSTYDPDICRTDIEKTSKFSSLGYNNEREKNKLEFSKNNRENENEKKFKIPIFYPFYNILFKFIAQYIFVLMYILTHAFAHLIRFLSLNIAINSSESTMFLILVMSNFTEIKSTVFKKFTKTSLFTIVASDAVERFYLFIDAFLVLLKMSTAYRTQNSFLSISSWLIIILLLEVGVDWCKHSYLLKYNKLNSESLNKYFHTLLADVLISRTPNNNIFYMNTSSFDVPCKNIFCFAHIPTRRLGYMSMPVVTLIVCSLPRLNYLYNISHFSFALSIWVCLFLFKIILSIMIVSFTISEKKHLKNLGKPYDDISAM</sequence>
<organism evidence="8 9">
    <name type="scientific">Plasmodium gonderi</name>
    <dbReference type="NCBI Taxonomy" id="77519"/>
    <lineage>
        <taxon>Eukaryota</taxon>
        <taxon>Sar</taxon>
        <taxon>Alveolata</taxon>
        <taxon>Apicomplexa</taxon>
        <taxon>Aconoidasida</taxon>
        <taxon>Haemosporida</taxon>
        <taxon>Plasmodiidae</taxon>
        <taxon>Plasmodium</taxon>
        <taxon>Plasmodium (Plasmodium)</taxon>
    </lineage>
</organism>
<feature type="compositionally biased region" description="Basic and acidic residues" evidence="6">
    <location>
        <begin position="43"/>
        <end position="77"/>
    </location>
</feature>
<feature type="compositionally biased region" description="Basic and acidic residues" evidence="6">
    <location>
        <begin position="514"/>
        <end position="551"/>
    </location>
</feature>
<evidence type="ECO:0000256" key="2">
    <source>
        <dbReference type="ARBA" id="ARBA00008803"/>
    </source>
</evidence>
<reference evidence="9" key="1">
    <citation type="submission" date="2017-04" db="EMBL/GenBank/DDBJ databases">
        <title>Plasmodium gonderi genome.</title>
        <authorList>
            <person name="Arisue N."/>
            <person name="Honma H."/>
            <person name="Kawai S."/>
            <person name="Tougan T."/>
            <person name="Tanabe K."/>
            <person name="Horii T."/>
        </authorList>
    </citation>
    <scope>NUCLEOTIDE SEQUENCE [LARGE SCALE GENOMIC DNA]</scope>
    <source>
        <strain evidence="9">ATCC 30045</strain>
    </source>
</reference>
<dbReference type="Pfam" id="PF05346">
    <property type="entry name" value="DUF747"/>
    <property type="match status" value="1"/>
</dbReference>
<feature type="region of interest" description="Disordered" evidence="6">
    <location>
        <begin position="488"/>
        <end position="579"/>
    </location>
</feature>
<feature type="transmembrane region" description="Helical" evidence="7">
    <location>
        <begin position="1289"/>
        <end position="1312"/>
    </location>
</feature>
<dbReference type="OMA" id="TSRIYHY"/>
<evidence type="ECO:0000313" key="8">
    <source>
        <dbReference type="EMBL" id="GAW80605.1"/>
    </source>
</evidence>